<reference evidence="2 3" key="1">
    <citation type="submission" date="2018-08" db="EMBL/GenBank/DDBJ databases">
        <title>Aphanomyces genome sequencing and annotation.</title>
        <authorList>
            <person name="Minardi D."/>
            <person name="Oidtmann B."/>
            <person name="Van Der Giezen M."/>
            <person name="Studholme D.J."/>
        </authorList>
    </citation>
    <scope>NUCLEOTIDE SEQUENCE [LARGE SCALE GENOMIC DNA]</scope>
    <source>
        <strain evidence="2 3">FDL457</strain>
    </source>
</reference>
<accession>A0A418EBJ3</accession>
<dbReference type="SUPFAM" id="SSF55856">
    <property type="entry name" value="Cytochrome b5-like heme/steroid binding domain"/>
    <property type="match status" value="1"/>
</dbReference>
<dbReference type="InterPro" id="IPR001199">
    <property type="entry name" value="Cyt_B5-like_heme/steroid-bd"/>
</dbReference>
<dbReference type="Gene3D" id="3.10.120.10">
    <property type="entry name" value="Cytochrome b5-like heme/steroid binding domain"/>
    <property type="match status" value="1"/>
</dbReference>
<feature type="non-terminal residue" evidence="2">
    <location>
        <position position="51"/>
    </location>
</feature>
<gene>
    <name evidence="2" type="ORF">DYB26_006876</name>
</gene>
<dbReference type="Proteomes" id="UP000286510">
    <property type="component" value="Unassembled WGS sequence"/>
</dbReference>
<name>A0A418EBJ3_APHAT</name>
<dbReference type="Pfam" id="PF00173">
    <property type="entry name" value="Cyt-b5"/>
    <property type="match status" value="1"/>
</dbReference>
<evidence type="ECO:0000313" key="3">
    <source>
        <dbReference type="Proteomes" id="UP000286510"/>
    </source>
</evidence>
<feature type="domain" description="Cytochrome b5 heme-binding" evidence="1">
    <location>
        <begin position="27"/>
        <end position="51"/>
    </location>
</feature>
<protein>
    <recommendedName>
        <fullName evidence="1">Cytochrome b5 heme-binding domain-containing protein</fullName>
    </recommendedName>
</protein>
<evidence type="ECO:0000259" key="1">
    <source>
        <dbReference type="Pfam" id="PF00173"/>
    </source>
</evidence>
<dbReference type="AlphaFoldDB" id="A0A418EBJ3"/>
<proteinExistence type="predicted"/>
<dbReference type="InterPro" id="IPR036400">
    <property type="entry name" value="Cyt_B5-like_heme/steroid_sf"/>
</dbReference>
<sequence>MAPQSELRQRAAAAGGTESKDLKKTFTWQEVAKHNHAGSAWMIVRNKVYDV</sequence>
<organism evidence="2 3">
    <name type="scientific">Aphanomyces astaci</name>
    <name type="common">Crayfish plague agent</name>
    <dbReference type="NCBI Taxonomy" id="112090"/>
    <lineage>
        <taxon>Eukaryota</taxon>
        <taxon>Sar</taxon>
        <taxon>Stramenopiles</taxon>
        <taxon>Oomycota</taxon>
        <taxon>Saprolegniomycetes</taxon>
        <taxon>Saprolegniales</taxon>
        <taxon>Verrucalvaceae</taxon>
        <taxon>Aphanomyces</taxon>
    </lineage>
</organism>
<dbReference type="EMBL" id="QUTF01015272">
    <property type="protein sequence ID" value="RHZ09936.1"/>
    <property type="molecule type" value="Genomic_DNA"/>
</dbReference>
<dbReference type="VEuPathDB" id="FungiDB:H257_00192"/>
<comment type="caution">
    <text evidence="2">The sequence shown here is derived from an EMBL/GenBank/DDBJ whole genome shotgun (WGS) entry which is preliminary data.</text>
</comment>
<evidence type="ECO:0000313" key="2">
    <source>
        <dbReference type="EMBL" id="RHZ09936.1"/>
    </source>
</evidence>